<dbReference type="EMBL" id="PGCI01000206">
    <property type="protein sequence ID" value="PLW34050.1"/>
    <property type="molecule type" value="Genomic_DNA"/>
</dbReference>
<evidence type="ECO:0000313" key="5">
    <source>
        <dbReference type="Proteomes" id="UP000235392"/>
    </source>
</evidence>
<accession>A0A2N5SQI0</accession>
<name>A0A2N5SQI0_9BASI</name>
<keyword evidence="4" id="KW-1185">Reference proteome</keyword>
<gene>
    <name evidence="2" type="ORF">PCANC_15679</name>
    <name evidence="3" type="ORF">PCASD_14471</name>
</gene>
<keyword evidence="1" id="KW-0732">Signal</keyword>
<protein>
    <recommendedName>
        <fullName evidence="6">Exportin-T</fullName>
    </recommendedName>
</protein>
<reference evidence="4 5" key="1">
    <citation type="submission" date="2017-11" db="EMBL/GenBank/DDBJ databases">
        <title>De novo assembly and phasing of dikaryotic genomes from two isolates of Puccinia coronata f. sp. avenae, the causal agent of oat crown rust.</title>
        <authorList>
            <person name="Miller M.E."/>
            <person name="Zhang Y."/>
            <person name="Omidvar V."/>
            <person name="Sperschneider J."/>
            <person name="Schwessinger B."/>
            <person name="Raley C."/>
            <person name="Palmer J.M."/>
            <person name="Garnica D."/>
            <person name="Upadhyaya N."/>
            <person name="Rathjen J."/>
            <person name="Taylor J.M."/>
            <person name="Park R.F."/>
            <person name="Dodds P.N."/>
            <person name="Hirsch C.D."/>
            <person name="Kianian S.F."/>
            <person name="Figueroa M."/>
        </authorList>
    </citation>
    <scope>NUCLEOTIDE SEQUENCE [LARGE SCALE GENOMIC DNA]</scope>
    <source>
        <strain evidence="2">12NC29</strain>
        <strain evidence="3">12SD80</strain>
    </source>
</reference>
<evidence type="ECO:0000256" key="1">
    <source>
        <dbReference type="SAM" id="SignalP"/>
    </source>
</evidence>
<evidence type="ECO:0000313" key="4">
    <source>
        <dbReference type="Proteomes" id="UP000235388"/>
    </source>
</evidence>
<dbReference type="Proteomes" id="UP000235388">
    <property type="component" value="Unassembled WGS sequence"/>
</dbReference>
<feature type="signal peptide" evidence="1">
    <location>
        <begin position="1"/>
        <end position="19"/>
    </location>
</feature>
<evidence type="ECO:0000313" key="3">
    <source>
        <dbReference type="EMBL" id="PLW34050.1"/>
    </source>
</evidence>
<sequence length="348" mass="37335">MSVHVLTVILLMNIVPSNSFDLGTNNHGYEARRGPEFRIRNRARRMKRGNTQIVDTEQGLRSVISSYVDSGYLRAASVPTLMTRLISLAPATQGAPDSLRDHPLNDNNQFRDALSNALASSSLGLREFGNGGEHDLSDCISQVFVHGKLPPGNSCVGMGGRTVSGIRSLVNLILEQYLGIFTTLTIQEILGAFDKSMSGLVPSERDLFSVFHDALLSVTASLTGNGVTAIEKAEECIMKAYTETSIGDSAVACFTPRAGAADAHEEGVMEAIEAAADGAVEQMAGVVPNSVLSQVMQVVRFHLANTPLVQSSFPLRLCESLYALLLPFGPAAVTSIEQLQLQLARVFL</sequence>
<comment type="caution">
    <text evidence="2">The sequence shown here is derived from an EMBL/GenBank/DDBJ whole genome shotgun (WGS) entry which is preliminary data.</text>
</comment>
<evidence type="ECO:0000313" key="2">
    <source>
        <dbReference type="EMBL" id="PLW15498.1"/>
    </source>
</evidence>
<evidence type="ECO:0008006" key="6">
    <source>
        <dbReference type="Google" id="ProtNLM"/>
    </source>
</evidence>
<dbReference type="OrthoDB" id="2500362at2759"/>
<dbReference type="Proteomes" id="UP000235392">
    <property type="component" value="Unassembled WGS sequence"/>
</dbReference>
<feature type="chain" id="PRO_5015083590" description="Exportin-T" evidence="1">
    <location>
        <begin position="20"/>
        <end position="348"/>
    </location>
</feature>
<dbReference type="EMBL" id="PGCJ01000894">
    <property type="protein sequence ID" value="PLW15498.1"/>
    <property type="molecule type" value="Genomic_DNA"/>
</dbReference>
<proteinExistence type="predicted"/>
<organism evidence="2 4">
    <name type="scientific">Puccinia coronata f. sp. avenae</name>
    <dbReference type="NCBI Taxonomy" id="200324"/>
    <lineage>
        <taxon>Eukaryota</taxon>
        <taxon>Fungi</taxon>
        <taxon>Dikarya</taxon>
        <taxon>Basidiomycota</taxon>
        <taxon>Pucciniomycotina</taxon>
        <taxon>Pucciniomycetes</taxon>
        <taxon>Pucciniales</taxon>
        <taxon>Pucciniaceae</taxon>
        <taxon>Puccinia</taxon>
    </lineage>
</organism>
<dbReference type="AlphaFoldDB" id="A0A2N5SQI0"/>